<dbReference type="AlphaFoldDB" id="A0A6J6K7L9"/>
<name>A0A6J6K7L9_9ZZZZ</name>
<reference evidence="5" key="1">
    <citation type="submission" date="2020-05" db="EMBL/GenBank/DDBJ databases">
        <authorList>
            <person name="Chiriac C."/>
            <person name="Salcher M."/>
            <person name="Ghai R."/>
            <person name="Kavagutti S V."/>
        </authorList>
    </citation>
    <scope>NUCLEOTIDE SEQUENCE</scope>
</reference>
<dbReference type="PROSITE" id="PS50987">
    <property type="entry name" value="HTH_ARSR_2"/>
    <property type="match status" value="1"/>
</dbReference>
<evidence type="ECO:0000256" key="2">
    <source>
        <dbReference type="ARBA" id="ARBA00023125"/>
    </source>
</evidence>
<gene>
    <name evidence="5" type="ORF">UFOPK2158_00835</name>
</gene>
<dbReference type="InterPro" id="IPR051081">
    <property type="entry name" value="HTH_MetalResp_TranReg"/>
</dbReference>
<evidence type="ECO:0000259" key="4">
    <source>
        <dbReference type="PROSITE" id="PS50987"/>
    </source>
</evidence>
<dbReference type="Gene3D" id="1.10.10.10">
    <property type="entry name" value="Winged helix-like DNA-binding domain superfamily/Winged helix DNA-binding domain"/>
    <property type="match status" value="1"/>
</dbReference>
<evidence type="ECO:0000313" key="5">
    <source>
        <dbReference type="EMBL" id="CAB4644335.1"/>
    </source>
</evidence>
<dbReference type="EMBL" id="CAEZVY010000079">
    <property type="protein sequence ID" value="CAB4644335.1"/>
    <property type="molecule type" value="Genomic_DNA"/>
</dbReference>
<dbReference type="SMART" id="SM00418">
    <property type="entry name" value="HTH_ARSR"/>
    <property type="match status" value="1"/>
</dbReference>
<keyword evidence="3" id="KW-0804">Transcription</keyword>
<dbReference type="InterPro" id="IPR036388">
    <property type="entry name" value="WH-like_DNA-bd_sf"/>
</dbReference>
<organism evidence="5">
    <name type="scientific">freshwater metagenome</name>
    <dbReference type="NCBI Taxonomy" id="449393"/>
    <lineage>
        <taxon>unclassified sequences</taxon>
        <taxon>metagenomes</taxon>
        <taxon>ecological metagenomes</taxon>
    </lineage>
</organism>
<evidence type="ECO:0000256" key="1">
    <source>
        <dbReference type="ARBA" id="ARBA00023015"/>
    </source>
</evidence>
<protein>
    <submittedName>
        <fullName evidence="5">Unannotated protein</fullName>
    </submittedName>
</protein>
<dbReference type="NCBIfam" id="NF033788">
    <property type="entry name" value="HTH_metalloreg"/>
    <property type="match status" value="1"/>
</dbReference>
<evidence type="ECO:0000256" key="3">
    <source>
        <dbReference type="ARBA" id="ARBA00023163"/>
    </source>
</evidence>
<dbReference type="InterPro" id="IPR001845">
    <property type="entry name" value="HTH_ArsR_DNA-bd_dom"/>
</dbReference>
<keyword evidence="1" id="KW-0805">Transcription regulation</keyword>
<dbReference type="CDD" id="cd00090">
    <property type="entry name" value="HTH_ARSR"/>
    <property type="match status" value="1"/>
</dbReference>
<dbReference type="InterPro" id="IPR036390">
    <property type="entry name" value="WH_DNA-bd_sf"/>
</dbReference>
<proteinExistence type="predicted"/>
<accession>A0A6J6K7L9</accession>
<dbReference type="PANTHER" id="PTHR33154:SF33">
    <property type="entry name" value="TRANSCRIPTIONAL REPRESSOR SDPR"/>
    <property type="match status" value="1"/>
</dbReference>
<dbReference type="InterPro" id="IPR011991">
    <property type="entry name" value="ArsR-like_HTH"/>
</dbReference>
<dbReference type="GO" id="GO:0003700">
    <property type="term" value="F:DNA-binding transcription factor activity"/>
    <property type="evidence" value="ECO:0007669"/>
    <property type="project" value="InterPro"/>
</dbReference>
<dbReference type="Pfam" id="PF01022">
    <property type="entry name" value="HTH_5"/>
    <property type="match status" value="1"/>
</dbReference>
<sequence length="129" mass="14011">MTDLFDVLADQTRRDIVTLLHRASGDDAEMSVGELVEALGITQPTVSKHLKVLRDAGVVRVREDGQHRFYRLDTTPLVSMHGWLAGFTGGTTANTAEPLIDLTILGRATGGLLSDGIERVQSLISSIRK</sequence>
<feature type="domain" description="HTH arsR-type" evidence="4">
    <location>
        <begin position="1"/>
        <end position="92"/>
    </location>
</feature>
<dbReference type="GO" id="GO:0003677">
    <property type="term" value="F:DNA binding"/>
    <property type="evidence" value="ECO:0007669"/>
    <property type="project" value="UniProtKB-KW"/>
</dbReference>
<dbReference type="SUPFAM" id="SSF46785">
    <property type="entry name" value="Winged helix' DNA-binding domain"/>
    <property type="match status" value="1"/>
</dbReference>
<dbReference type="PRINTS" id="PR00778">
    <property type="entry name" value="HTHARSR"/>
</dbReference>
<keyword evidence="2" id="KW-0238">DNA-binding</keyword>
<dbReference type="PANTHER" id="PTHR33154">
    <property type="entry name" value="TRANSCRIPTIONAL REGULATOR, ARSR FAMILY"/>
    <property type="match status" value="1"/>
</dbReference>